<dbReference type="EMBL" id="JBGOOW010000009">
    <property type="protein sequence ID" value="MEZ8181215.1"/>
    <property type="molecule type" value="Genomic_DNA"/>
</dbReference>
<keyword evidence="1" id="KW-1133">Transmembrane helix</keyword>
<gene>
    <name evidence="2" type="ORF">ACED33_11050</name>
    <name evidence="4" type="ORF">CWO07_24315</name>
    <name evidence="3" type="ORF">CWO36_23440</name>
</gene>
<feature type="transmembrane region" description="Helical" evidence="1">
    <location>
        <begin position="42"/>
        <end position="60"/>
    </location>
</feature>
<sequence>MKPIIHKTAALTATLCVATFFTSTLLVELFGTLESVKLVKSMIVFPGLFILVPAIAITGATGAAMAKQRKGKIVERKSKRMPIIAFNGIVILIPAAYFLNQWASLGEFDSVFYGVQVLELIAGATNLTLMSLNIMDGRKFRPKKATQG</sequence>
<keyword evidence="7" id="KW-1185">Reference proteome</keyword>
<dbReference type="GeneID" id="72399117"/>
<evidence type="ECO:0000313" key="7">
    <source>
        <dbReference type="Proteomes" id="UP001569200"/>
    </source>
</evidence>
<feature type="transmembrane region" description="Helical" evidence="1">
    <location>
        <begin position="111"/>
        <end position="134"/>
    </location>
</feature>
<dbReference type="RefSeq" id="WP_017087842.1">
    <property type="nucleotide sequence ID" value="NZ_AP025508.1"/>
</dbReference>
<feature type="transmembrane region" description="Helical" evidence="1">
    <location>
        <begin position="81"/>
        <end position="99"/>
    </location>
</feature>
<evidence type="ECO:0000313" key="4">
    <source>
        <dbReference type="EMBL" id="PTP20072.1"/>
    </source>
</evidence>
<dbReference type="Proteomes" id="UP001569200">
    <property type="component" value="Unassembled WGS sequence"/>
</dbReference>
<keyword evidence="1" id="KW-0812">Transmembrane</keyword>
<reference evidence="2 7" key="2">
    <citation type="submission" date="2024-06" db="EMBL/GenBank/DDBJ databases">
        <authorList>
            <person name="Steensen K."/>
            <person name="Seneca J."/>
            <person name="Bartlau N."/>
            <person name="Yu A.X."/>
            <person name="Polz M.F."/>
        </authorList>
    </citation>
    <scope>NUCLEOTIDE SEQUENCE [LARGE SCALE GENOMIC DNA]</scope>
    <source>
        <strain evidence="2 7">1F145</strain>
    </source>
</reference>
<evidence type="ECO:0000313" key="5">
    <source>
        <dbReference type="Proteomes" id="UP000244080"/>
    </source>
</evidence>
<evidence type="ECO:0000313" key="3">
    <source>
        <dbReference type="EMBL" id="PTP12240.1"/>
    </source>
</evidence>
<organism evidence="4 6">
    <name type="scientific">Vibrio splendidus</name>
    <dbReference type="NCBI Taxonomy" id="29497"/>
    <lineage>
        <taxon>Bacteria</taxon>
        <taxon>Pseudomonadati</taxon>
        <taxon>Pseudomonadota</taxon>
        <taxon>Gammaproteobacteria</taxon>
        <taxon>Vibrionales</taxon>
        <taxon>Vibrionaceae</taxon>
        <taxon>Vibrio</taxon>
    </lineage>
</organism>
<name>A0A0P6YQI4_VIBSP</name>
<keyword evidence="1" id="KW-0472">Membrane</keyword>
<dbReference type="EMBL" id="PIFK01000087">
    <property type="protein sequence ID" value="PTP20072.1"/>
    <property type="molecule type" value="Genomic_DNA"/>
</dbReference>
<dbReference type="AlphaFoldDB" id="A0A0P6YQI4"/>
<evidence type="ECO:0000313" key="2">
    <source>
        <dbReference type="EMBL" id="MEZ8181215.1"/>
    </source>
</evidence>
<dbReference type="Proteomes" id="UP000244197">
    <property type="component" value="Unassembled WGS sequence"/>
</dbReference>
<evidence type="ECO:0000313" key="6">
    <source>
        <dbReference type="Proteomes" id="UP000244197"/>
    </source>
</evidence>
<dbReference type="Proteomes" id="UP000244080">
    <property type="component" value="Unassembled WGS sequence"/>
</dbReference>
<evidence type="ECO:0000256" key="1">
    <source>
        <dbReference type="SAM" id="Phobius"/>
    </source>
</evidence>
<dbReference type="EMBL" id="PIGA01000061">
    <property type="protein sequence ID" value="PTP12240.1"/>
    <property type="molecule type" value="Genomic_DNA"/>
</dbReference>
<comment type="caution">
    <text evidence="4">The sequence shown here is derived from an EMBL/GenBank/DDBJ whole genome shotgun (WGS) entry which is preliminary data.</text>
</comment>
<reference evidence="5 6" key="1">
    <citation type="submission" date="2017-11" db="EMBL/GenBank/DDBJ databases">
        <title>Population delineation of vibrios coincides with oyster pathogenicity.</title>
        <authorList>
            <person name="Bruto M."/>
            <person name="Labreuche Y."/>
            <person name="James A."/>
            <person name="Piel D."/>
            <person name="Chenivesse S."/>
            <person name="Petton B."/>
            <person name="Polz M.F."/>
            <person name="Le Roux F."/>
        </authorList>
    </citation>
    <scope>NUCLEOTIDE SEQUENCE [LARGE SCALE GENOMIC DNA]</scope>
    <source>
        <strain evidence="3 5">1F_55</strain>
        <strain evidence="4 6">FF_144</strain>
    </source>
</reference>
<accession>A0A0P6YQI4</accession>
<proteinExistence type="predicted"/>
<protein>
    <submittedName>
        <fullName evidence="4">Uncharacterized protein</fullName>
    </submittedName>
</protein>